<name>A0ABV9YKE7_9PSEU</name>
<evidence type="ECO:0000259" key="4">
    <source>
        <dbReference type="Pfam" id="PF07685"/>
    </source>
</evidence>
<sequence length="246" mass="24642">MSDVDVVLLLPEVLGTYGDAGNAAVLAARLRWRGIGARVVTVGWADAVPADGDLYVLGGGEDAAQVLAADRLRDSIGLRRALGRDAPTLAVCAGLQVLGHWFTVADGSRVAGLGVLDVETRPGGGPRRIGDVLADPLVPGLAGPLAGFENHGGVTTLGPGAAPLARVRGAGAGNGTADRAEGVVGGGIVGTYLHGPVLARNPALADLLLTRAVGELPPLQVPDGIPTTTAARLGPVTPDVRRRAGA</sequence>
<dbReference type="EC" id="3.5.1.2" evidence="2"/>
<dbReference type="PROSITE" id="PS51274">
    <property type="entry name" value="GATASE_COBBQ"/>
    <property type="match status" value="1"/>
</dbReference>
<protein>
    <recommendedName>
        <fullName evidence="2">Lipid II isoglutaminyl synthase (glutamine-hydrolyzing) subunit GatD</fullName>
        <ecNumber evidence="2">6.3.5.13</ecNumber>
    </recommendedName>
    <alternativeName>
        <fullName evidence="2">Lipid II isoglutaminyl synthase glutaminase subunit</fullName>
        <ecNumber evidence="2">3.5.1.2</ecNumber>
    </alternativeName>
</protein>
<keyword evidence="2" id="KW-0378">Hydrolase</keyword>
<accession>A0ABV9YKE7</accession>
<dbReference type="SUPFAM" id="SSF52317">
    <property type="entry name" value="Class I glutamine amidotransferase-like"/>
    <property type="match status" value="1"/>
</dbReference>
<keyword evidence="1 2" id="KW-0315">Glutamine amidotransferase</keyword>
<comment type="subunit">
    <text evidence="2">Forms a heterodimer with MurT.</text>
</comment>
<evidence type="ECO:0000313" key="6">
    <source>
        <dbReference type="Proteomes" id="UP001595947"/>
    </source>
</evidence>
<evidence type="ECO:0000256" key="2">
    <source>
        <dbReference type="HAMAP-Rule" id="MF_02213"/>
    </source>
</evidence>
<gene>
    <name evidence="2" type="primary">gatD</name>
    <name evidence="5" type="ORF">ACFPBZ_10180</name>
</gene>
<feature type="binding site" evidence="2">
    <location>
        <position position="127"/>
    </location>
    <ligand>
        <name>substrate</name>
    </ligand>
</feature>
<dbReference type="EMBL" id="JBHSIV010000008">
    <property type="protein sequence ID" value="MFC5062574.1"/>
    <property type="molecule type" value="Genomic_DNA"/>
</dbReference>
<dbReference type="Proteomes" id="UP001595947">
    <property type="component" value="Unassembled WGS sequence"/>
</dbReference>
<dbReference type="InterPro" id="IPR029062">
    <property type="entry name" value="Class_I_gatase-like"/>
</dbReference>
<evidence type="ECO:0000313" key="5">
    <source>
        <dbReference type="EMBL" id="MFC5062574.1"/>
    </source>
</evidence>
<comment type="function">
    <text evidence="2">The lipid II isoglutaminyl synthase complex catalyzes the formation of alpha-D-isoglutamine in the cell wall lipid II stem peptide. The GatD subunit catalyzes the hydrolysis of glutamine to glutamate and ammonia. The resulting ammonia molecule is channeled to the active site of MurT.</text>
</comment>
<dbReference type="HAMAP" id="MF_02213">
    <property type="entry name" value="Lipid_II_synth_GatD"/>
    <property type="match status" value="1"/>
</dbReference>
<dbReference type="PANTHER" id="PTHR21343:SF9">
    <property type="entry name" value="LIPID II ISOGLUTAMINYL SYNTHASE (GLUTAMINE-HYDROLYZING) SUBUNIT GATD"/>
    <property type="match status" value="1"/>
</dbReference>
<keyword evidence="2" id="KW-0133">Cell shape</keyword>
<dbReference type="PROSITE" id="PS51273">
    <property type="entry name" value="GATASE_TYPE_1"/>
    <property type="match status" value="1"/>
</dbReference>
<evidence type="ECO:0000256" key="3">
    <source>
        <dbReference type="SAM" id="MobiDB-lite"/>
    </source>
</evidence>
<dbReference type="RefSeq" id="WP_378035924.1">
    <property type="nucleotide sequence ID" value="NZ_JBHSIV010000008.1"/>
</dbReference>
<proteinExistence type="inferred from homology"/>
<dbReference type="EC" id="6.3.5.13" evidence="2"/>
<reference evidence="6" key="1">
    <citation type="journal article" date="2019" name="Int. J. Syst. Evol. Microbiol.">
        <title>The Global Catalogue of Microorganisms (GCM) 10K type strain sequencing project: providing services to taxonomists for standard genome sequencing and annotation.</title>
        <authorList>
            <consortium name="The Broad Institute Genomics Platform"/>
            <consortium name="The Broad Institute Genome Sequencing Center for Infectious Disease"/>
            <person name="Wu L."/>
            <person name="Ma J."/>
        </authorList>
    </citation>
    <scope>NUCLEOTIDE SEQUENCE [LARGE SCALE GENOMIC DNA]</scope>
    <source>
        <strain evidence="6">CGMCC 4.7093</strain>
    </source>
</reference>
<feature type="domain" description="CobB/CobQ-like glutamine amidotransferase" evidence="4">
    <location>
        <begin position="6"/>
        <end position="201"/>
    </location>
</feature>
<comment type="pathway">
    <text evidence="2">Cell wall biogenesis; peptidoglycan biosynthesis.</text>
</comment>
<dbReference type="InterPro" id="IPR033949">
    <property type="entry name" value="CobQ_GATase1"/>
</dbReference>
<evidence type="ECO:0000256" key="1">
    <source>
        <dbReference type="ARBA" id="ARBA00022962"/>
    </source>
</evidence>
<dbReference type="PANTHER" id="PTHR21343">
    <property type="entry name" value="DETHIOBIOTIN SYNTHETASE"/>
    <property type="match status" value="1"/>
</dbReference>
<keyword evidence="2" id="KW-0436">Ligase</keyword>
<organism evidence="5 6">
    <name type="scientific">Actinomycetospora atypica</name>
    <dbReference type="NCBI Taxonomy" id="1290095"/>
    <lineage>
        <taxon>Bacteria</taxon>
        <taxon>Bacillati</taxon>
        <taxon>Actinomycetota</taxon>
        <taxon>Actinomycetes</taxon>
        <taxon>Pseudonocardiales</taxon>
        <taxon>Pseudonocardiaceae</taxon>
        <taxon>Actinomycetospora</taxon>
    </lineage>
</organism>
<keyword evidence="2" id="KW-0573">Peptidoglycan synthesis</keyword>
<feature type="active site" evidence="2">
    <location>
        <position position="194"/>
    </location>
</feature>
<keyword evidence="6" id="KW-1185">Reference proteome</keyword>
<dbReference type="Gene3D" id="3.40.50.880">
    <property type="match status" value="1"/>
</dbReference>
<comment type="caution">
    <text evidence="5">The sequence shown here is derived from an EMBL/GenBank/DDBJ whole genome shotgun (WGS) entry which is preliminary data.</text>
</comment>
<feature type="active site" description="Nucleophile" evidence="2">
    <location>
        <position position="92"/>
    </location>
</feature>
<dbReference type="CDD" id="cd01750">
    <property type="entry name" value="GATase1_CobQ"/>
    <property type="match status" value="1"/>
</dbReference>
<dbReference type="InterPro" id="IPR043702">
    <property type="entry name" value="Lipid_II_synth_GatD"/>
</dbReference>
<keyword evidence="2" id="KW-0961">Cell wall biogenesis/degradation</keyword>
<comment type="similarity">
    <text evidence="2">Belongs to the CobB/CobQ family. GatD subfamily.</text>
</comment>
<dbReference type="Pfam" id="PF07685">
    <property type="entry name" value="GATase_3"/>
    <property type="match status" value="1"/>
</dbReference>
<dbReference type="InterPro" id="IPR011698">
    <property type="entry name" value="GATase_3"/>
</dbReference>
<comment type="catalytic activity">
    <reaction evidence="2">
        <text>beta-D-GlcNAc-(1-&gt;4)-Mur2Ac(oyl-L-Ala-gamma-D-Glu-L-Lys-D-Ala-D-Ala)-di-trans,octa-cis-undecaprenyl diphosphate + L-glutamine + ATP + H2O = beta-D-GlcNAc-(1-&gt;4)-Mur2Ac(oyl-L-Ala-D-isoglutaminyl-L-Lys-D-Ala-D-Ala)-di-trans,octa-cis-undecaprenyl diphosphate + L-glutamate + ADP + phosphate + H(+)</text>
        <dbReference type="Rhea" id="RHEA:57928"/>
        <dbReference type="ChEBI" id="CHEBI:15377"/>
        <dbReference type="ChEBI" id="CHEBI:15378"/>
        <dbReference type="ChEBI" id="CHEBI:29985"/>
        <dbReference type="ChEBI" id="CHEBI:30616"/>
        <dbReference type="ChEBI" id="CHEBI:43474"/>
        <dbReference type="ChEBI" id="CHEBI:58359"/>
        <dbReference type="ChEBI" id="CHEBI:60033"/>
        <dbReference type="ChEBI" id="CHEBI:62233"/>
        <dbReference type="ChEBI" id="CHEBI:456216"/>
        <dbReference type="EC" id="6.3.5.13"/>
    </reaction>
</comment>
<comment type="catalytic activity">
    <reaction evidence="2">
        <text>L-glutamine + H2O = L-glutamate + NH4(+)</text>
        <dbReference type="Rhea" id="RHEA:15889"/>
        <dbReference type="ChEBI" id="CHEBI:15377"/>
        <dbReference type="ChEBI" id="CHEBI:28938"/>
        <dbReference type="ChEBI" id="CHEBI:29985"/>
        <dbReference type="ChEBI" id="CHEBI:58359"/>
        <dbReference type="EC" id="3.5.1.2"/>
    </reaction>
</comment>
<feature type="region of interest" description="Disordered" evidence="3">
    <location>
        <begin position="225"/>
        <end position="246"/>
    </location>
</feature>